<dbReference type="Pfam" id="PF00501">
    <property type="entry name" value="AMP-binding"/>
    <property type="match status" value="1"/>
</dbReference>
<reference evidence="5" key="1">
    <citation type="journal article" date="2021" name="Nat. Commun.">
        <title>Genetic determinants of endophytism in the Arabidopsis root mycobiome.</title>
        <authorList>
            <person name="Mesny F."/>
            <person name="Miyauchi S."/>
            <person name="Thiergart T."/>
            <person name="Pickel B."/>
            <person name="Atanasova L."/>
            <person name="Karlsson M."/>
            <person name="Huettel B."/>
            <person name="Barry K.W."/>
            <person name="Haridas S."/>
            <person name="Chen C."/>
            <person name="Bauer D."/>
            <person name="Andreopoulos W."/>
            <person name="Pangilinan J."/>
            <person name="LaButti K."/>
            <person name="Riley R."/>
            <person name="Lipzen A."/>
            <person name="Clum A."/>
            <person name="Drula E."/>
            <person name="Henrissat B."/>
            <person name="Kohler A."/>
            <person name="Grigoriev I.V."/>
            <person name="Martin F.M."/>
            <person name="Hacquard S."/>
        </authorList>
    </citation>
    <scope>NUCLEOTIDE SEQUENCE</scope>
    <source>
        <strain evidence="5">MPI-CAGE-AT-0147</strain>
    </source>
</reference>
<dbReference type="AlphaFoldDB" id="A0A9P9IGR8"/>
<feature type="domain" description="Acetyl-coenzyme A synthetase N-terminal" evidence="4">
    <location>
        <begin position="45"/>
        <end position="102"/>
    </location>
</feature>
<evidence type="ECO:0000259" key="3">
    <source>
        <dbReference type="Pfam" id="PF00501"/>
    </source>
</evidence>
<dbReference type="PANTHER" id="PTHR42921:SF1">
    <property type="entry name" value="ACETOACETYL-COA SYNTHETASE"/>
    <property type="match status" value="1"/>
</dbReference>
<evidence type="ECO:0000313" key="5">
    <source>
        <dbReference type="EMBL" id="KAH7121383.1"/>
    </source>
</evidence>
<dbReference type="InterPro" id="IPR042099">
    <property type="entry name" value="ANL_N_sf"/>
</dbReference>
<dbReference type="Proteomes" id="UP000738349">
    <property type="component" value="Unassembled WGS sequence"/>
</dbReference>
<dbReference type="EMBL" id="JAGMUV010000024">
    <property type="protein sequence ID" value="KAH7121383.1"/>
    <property type="molecule type" value="Genomic_DNA"/>
</dbReference>
<comment type="similarity">
    <text evidence="1">Belongs to the ATP-dependent AMP-binding enzyme family.</text>
</comment>
<accession>A0A9P9IGR8</accession>
<dbReference type="InterPro" id="IPR045851">
    <property type="entry name" value="AMP-bd_C_sf"/>
</dbReference>
<evidence type="ECO:0000259" key="4">
    <source>
        <dbReference type="Pfam" id="PF16177"/>
    </source>
</evidence>
<evidence type="ECO:0000256" key="1">
    <source>
        <dbReference type="ARBA" id="ARBA00006432"/>
    </source>
</evidence>
<organism evidence="5 6">
    <name type="scientific">Dactylonectria macrodidyma</name>
    <dbReference type="NCBI Taxonomy" id="307937"/>
    <lineage>
        <taxon>Eukaryota</taxon>
        <taxon>Fungi</taxon>
        <taxon>Dikarya</taxon>
        <taxon>Ascomycota</taxon>
        <taxon>Pezizomycotina</taxon>
        <taxon>Sordariomycetes</taxon>
        <taxon>Hypocreomycetidae</taxon>
        <taxon>Hypocreales</taxon>
        <taxon>Nectriaceae</taxon>
        <taxon>Dactylonectria</taxon>
    </lineage>
</organism>
<comment type="caution">
    <text evidence="5">The sequence shown here is derived from an EMBL/GenBank/DDBJ whole genome shotgun (WGS) entry which is preliminary data.</text>
</comment>
<protein>
    <recommendedName>
        <fullName evidence="7">Acetoacetyl-CoA synthetase</fullName>
    </recommendedName>
</protein>
<dbReference type="Pfam" id="PF16177">
    <property type="entry name" value="ACAS_N"/>
    <property type="match status" value="1"/>
</dbReference>
<feature type="region of interest" description="Disordered" evidence="2">
    <location>
        <begin position="1"/>
        <end position="20"/>
    </location>
</feature>
<evidence type="ECO:0000313" key="6">
    <source>
        <dbReference type="Proteomes" id="UP000738349"/>
    </source>
</evidence>
<dbReference type="SUPFAM" id="SSF56801">
    <property type="entry name" value="Acetyl-CoA synthetase-like"/>
    <property type="match status" value="1"/>
</dbReference>
<feature type="domain" description="AMP-dependent synthetase/ligase" evidence="3">
    <location>
        <begin position="111"/>
        <end position="458"/>
    </location>
</feature>
<dbReference type="GO" id="GO:0030729">
    <property type="term" value="F:acetoacetate-CoA ligase activity"/>
    <property type="evidence" value="ECO:0007669"/>
    <property type="project" value="TreeGrafter"/>
</dbReference>
<proteinExistence type="inferred from homology"/>
<dbReference type="OrthoDB" id="10253869at2759"/>
<keyword evidence="6" id="KW-1185">Reference proteome</keyword>
<dbReference type="Gene3D" id="3.40.50.12780">
    <property type="entry name" value="N-terminal domain of ligase-like"/>
    <property type="match status" value="1"/>
</dbReference>
<evidence type="ECO:0008006" key="7">
    <source>
        <dbReference type="Google" id="ProtNLM"/>
    </source>
</evidence>
<dbReference type="InterPro" id="IPR000873">
    <property type="entry name" value="AMP-dep_synth/lig_dom"/>
</dbReference>
<dbReference type="Gene3D" id="3.30.300.30">
    <property type="match status" value="1"/>
</dbReference>
<dbReference type="PANTHER" id="PTHR42921">
    <property type="entry name" value="ACETOACETYL-COA SYNTHETASE"/>
    <property type="match status" value="1"/>
</dbReference>
<dbReference type="InterPro" id="IPR032387">
    <property type="entry name" value="ACAS_N"/>
</dbReference>
<gene>
    <name evidence="5" type="ORF">EDB81DRAFT_700182</name>
</gene>
<name>A0A9P9IGR8_9HYPO</name>
<evidence type="ECO:0000256" key="2">
    <source>
        <dbReference type="SAM" id="MobiDB-lite"/>
    </source>
</evidence>
<sequence length="644" mass="71118">MEKATLIKASSSPGAIWKHPHPQSTRLDAFRRRINRSHNVDLRTYEQLQKWSVENLEAFCMEVWVFCGMVYSVPPERVANNLNAMWPRPDWFPGARINYTENILSAGLMLHPDRIAISACREPGEHWRHLTWVQLRRQVTLYASALQATGVVAGDRIAAVLTNSVEAVVLLLAAGSIGAIFSSTAPDMGAEGIVSRYSQIRPKVLFVDTEVLYAGRRRALGDKIVAAVTQLKERVPELAKVVVVTGATWPDELCSGTTGTPKSMPGICHSGGGALLQQKKEFILSNNISADSVYYQYTTTGWMMWNYLIASLSVGARIVLYDGSPLYPSPADQVRLLEDQGVTHWGTSPKLLTALKQSGWNRTSALESLQLVLSSGSSLSPELFRWFYDVFPSEVGLFSGSGGTDLVGGIISGNCISPIYEGELACAQLGMQVEVWDSQGNNVESAGDEGDLIISTPFFSMPTGFYGKDGQEKYRQAYFEKFPGVWSHGDFIKRNPQTGGYVVLGRSDGVLNPGGIRFGTAEIYGIVDKFSDVEDCIAVGQRRPCDKDEQVLLFLKMKVPNFMKTKEEVKAAIREQLSPRHVPAHIFEIKDIPYTLNGKKMEMMVKHIVCKSNVGNLSSVANPECLREYEKFADLPCLASTPRL</sequence>